<dbReference type="EMBL" id="HG994369">
    <property type="protein sequence ID" value="CAF1929342.1"/>
    <property type="molecule type" value="Genomic_DNA"/>
</dbReference>
<dbReference type="Proteomes" id="UP001295469">
    <property type="component" value="Chromosome C05"/>
</dbReference>
<proteinExistence type="predicted"/>
<reference evidence="1" key="1">
    <citation type="submission" date="2021-01" db="EMBL/GenBank/DDBJ databases">
        <authorList>
            <consortium name="Genoscope - CEA"/>
            <person name="William W."/>
        </authorList>
    </citation>
    <scope>NUCLEOTIDE SEQUENCE</scope>
</reference>
<sequence>MANHDLPDKIIIIIIQILDVETTWLMGPFLRAGKRTFSLVHQTVALSNVDAVYFEGLLLATHFEDLDDAVDVSEANVPSHA</sequence>
<dbReference type="AlphaFoldDB" id="A0A816KPL3"/>
<evidence type="ECO:0000313" key="1">
    <source>
        <dbReference type="EMBL" id="CAF1929342.1"/>
    </source>
</evidence>
<protein>
    <submittedName>
        <fullName evidence="1">(rape) hypothetical protein</fullName>
    </submittedName>
</protein>
<gene>
    <name evidence="1" type="ORF">DARMORV10_C05P32730.1</name>
</gene>
<name>A0A816KPL3_BRANA</name>
<accession>A0A816KPL3</accession>
<organism evidence="1">
    <name type="scientific">Brassica napus</name>
    <name type="common">Rape</name>
    <dbReference type="NCBI Taxonomy" id="3708"/>
    <lineage>
        <taxon>Eukaryota</taxon>
        <taxon>Viridiplantae</taxon>
        <taxon>Streptophyta</taxon>
        <taxon>Embryophyta</taxon>
        <taxon>Tracheophyta</taxon>
        <taxon>Spermatophyta</taxon>
        <taxon>Magnoliopsida</taxon>
        <taxon>eudicotyledons</taxon>
        <taxon>Gunneridae</taxon>
        <taxon>Pentapetalae</taxon>
        <taxon>rosids</taxon>
        <taxon>malvids</taxon>
        <taxon>Brassicales</taxon>
        <taxon>Brassicaceae</taxon>
        <taxon>Brassiceae</taxon>
        <taxon>Brassica</taxon>
    </lineage>
</organism>